<evidence type="ECO:0000313" key="2">
    <source>
        <dbReference type="Proteomes" id="UP000182658"/>
    </source>
</evidence>
<dbReference type="InParanoid" id="A0A1J7IXI6"/>
<dbReference type="Proteomes" id="UP000182658">
    <property type="component" value="Unassembled WGS sequence"/>
</dbReference>
<sequence>AQHQRLLIELLPFKDSKQFHEWLDGPYVSGAWNEFRNEFLEGPCPVQLEDPDKTKICQAVKTVLLSRDPKYRVYRPDKTGWTAQDHAIRFIVSVVWDNFFGGLWSVQDFNKQPGHYLNVVYEILSFLRA</sequence>
<reference evidence="1 2" key="1">
    <citation type="submission" date="2016-10" db="EMBL/GenBank/DDBJ databases">
        <title>Draft genome sequence of Coniochaeta ligniaria NRRL30616, a lignocellulolytic fungus for bioabatement of inhibitors in plant biomass hydrolysates.</title>
        <authorList>
            <consortium name="DOE Joint Genome Institute"/>
            <person name="Jimenez D.J."/>
            <person name="Hector R.E."/>
            <person name="Riley R."/>
            <person name="Sun H."/>
            <person name="Grigoriev I.V."/>
            <person name="Van Elsas J.D."/>
            <person name="Nichols N.N."/>
        </authorList>
    </citation>
    <scope>NUCLEOTIDE SEQUENCE [LARGE SCALE GENOMIC DNA]</scope>
    <source>
        <strain evidence="1 2">NRRL 30616</strain>
    </source>
</reference>
<organism evidence="1 2">
    <name type="scientific">Coniochaeta ligniaria NRRL 30616</name>
    <dbReference type="NCBI Taxonomy" id="1408157"/>
    <lineage>
        <taxon>Eukaryota</taxon>
        <taxon>Fungi</taxon>
        <taxon>Dikarya</taxon>
        <taxon>Ascomycota</taxon>
        <taxon>Pezizomycotina</taxon>
        <taxon>Sordariomycetes</taxon>
        <taxon>Sordariomycetidae</taxon>
        <taxon>Coniochaetales</taxon>
        <taxon>Coniochaetaceae</taxon>
        <taxon>Coniochaeta</taxon>
    </lineage>
</organism>
<proteinExistence type="predicted"/>
<feature type="non-terminal residue" evidence="1">
    <location>
        <position position="1"/>
    </location>
</feature>
<accession>A0A1J7IXI6</accession>
<dbReference type="AlphaFoldDB" id="A0A1J7IXI6"/>
<feature type="non-terminal residue" evidence="1">
    <location>
        <position position="129"/>
    </location>
</feature>
<gene>
    <name evidence="1" type="ORF">CONLIGDRAFT_565759</name>
</gene>
<name>A0A1J7IXI6_9PEZI</name>
<keyword evidence="2" id="KW-1185">Reference proteome</keyword>
<protein>
    <submittedName>
        <fullName evidence="1">Uncharacterized protein</fullName>
    </submittedName>
</protein>
<evidence type="ECO:0000313" key="1">
    <source>
        <dbReference type="EMBL" id="OIW32198.1"/>
    </source>
</evidence>
<dbReference type="OrthoDB" id="4684492at2759"/>
<dbReference type="EMBL" id="KV875095">
    <property type="protein sequence ID" value="OIW32198.1"/>
    <property type="molecule type" value="Genomic_DNA"/>
</dbReference>